<name>A0A224Z7Q2_9ACAR</name>
<protein>
    <submittedName>
        <fullName evidence="14">THAP domain containing protein</fullName>
    </submittedName>
</protein>
<sequence>MPKTCCVPHCRSGYRGTVEKVSLFALPSDPECRNKWKRAIPRQETGTFSFSSPNVRVCDRHFDKQDIIREDECVIQGTLVRLPRDRAKLKADAIPRLFEGLPAYLSKKKLAPRQLPHRQPVKHPRESSYDSSGEILRICEWTALTNWMQ</sequence>
<comment type="subcellular location">
    <subcellularLocation>
        <location evidence="1">Nucleus</location>
        <location evidence="1">Nucleoplasm</location>
    </subcellularLocation>
</comment>
<keyword evidence="3" id="KW-0479">Metal-binding</keyword>
<evidence type="ECO:0000256" key="8">
    <source>
        <dbReference type="ARBA" id="ARBA00023125"/>
    </source>
</evidence>
<dbReference type="Pfam" id="PF05485">
    <property type="entry name" value="THAP"/>
    <property type="match status" value="1"/>
</dbReference>
<evidence type="ECO:0000313" key="14">
    <source>
        <dbReference type="EMBL" id="MAA23441.1"/>
    </source>
</evidence>
<dbReference type="InterPro" id="IPR026516">
    <property type="entry name" value="THAP1/10"/>
</dbReference>
<proteinExistence type="inferred from homology"/>
<evidence type="ECO:0000256" key="9">
    <source>
        <dbReference type="ARBA" id="ARBA00023163"/>
    </source>
</evidence>
<dbReference type="GO" id="GO:0005654">
    <property type="term" value="C:nucleoplasm"/>
    <property type="evidence" value="ECO:0007669"/>
    <property type="project" value="UniProtKB-SubCell"/>
</dbReference>
<evidence type="ECO:0000256" key="1">
    <source>
        <dbReference type="ARBA" id="ARBA00004642"/>
    </source>
</evidence>
<dbReference type="SUPFAM" id="SSF57716">
    <property type="entry name" value="Glucocorticoid receptor-like (DNA-binding domain)"/>
    <property type="match status" value="1"/>
</dbReference>
<feature type="domain" description="THAP-type" evidence="13">
    <location>
        <begin position="1"/>
        <end position="98"/>
    </location>
</feature>
<dbReference type="SMART" id="SM00692">
    <property type="entry name" value="DM3"/>
    <property type="match status" value="1"/>
</dbReference>
<dbReference type="InterPro" id="IPR038441">
    <property type="entry name" value="THAP_Znf_sf"/>
</dbReference>
<keyword evidence="9" id="KW-0804">Transcription</keyword>
<keyword evidence="7" id="KW-0175">Coiled coil</keyword>
<evidence type="ECO:0000256" key="5">
    <source>
        <dbReference type="ARBA" id="ARBA00022833"/>
    </source>
</evidence>
<comment type="similarity">
    <text evidence="2">Belongs to the THAP1 family.</text>
</comment>
<dbReference type="InterPro" id="IPR006612">
    <property type="entry name" value="THAP_Znf"/>
</dbReference>
<dbReference type="GO" id="GO:0008270">
    <property type="term" value="F:zinc ion binding"/>
    <property type="evidence" value="ECO:0007669"/>
    <property type="project" value="UniProtKB-KW"/>
</dbReference>
<evidence type="ECO:0000259" key="13">
    <source>
        <dbReference type="PROSITE" id="PS50950"/>
    </source>
</evidence>
<dbReference type="PROSITE" id="PS50950">
    <property type="entry name" value="ZF_THAP"/>
    <property type="match status" value="1"/>
</dbReference>
<keyword evidence="4 12" id="KW-0863">Zinc-finger</keyword>
<evidence type="ECO:0000256" key="4">
    <source>
        <dbReference type="ARBA" id="ARBA00022771"/>
    </source>
</evidence>
<evidence type="ECO:0000256" key="10">
    <source>
        <dbReference type="ARBA" id="ARBA00023242"/>
    </source>
</evidence>
<keyword evidence="10" id="KW-0539">Nucleus</keyword>
<dbReference type="PANTHER" id="PTHR46600:SF1">
    <property type="entry name" value="THAP DOMAIN-CONTAINING PROTEIN 1"/>
    <property type="match status" value="1"/>
</dbReference>
<keyword evidence="8 12" id="KW-0238">DNA-binding</keyword>
<keyword evidence="5" id="KW-0862">Zinc</keyword>
<dbReference type="AlphaFoldDB" id="A0A224Z7Q2"/>
<accession>A0A224Z7Q2</accession>
<evidence type="ECO:0000256" key="11">
    <source>
        <dbReference type="ARBA" id="ARBA00023306"/>
    </source>
</evidence>
<dbReference type="EMBL" id="GFPF01012295">
    <property type="protein sequence ID" value="MAA23441.1"/>
    <property type="molecule type" value="Transcribed_RNA"/>
</dbReference>
<keyword evidence="6" id="KW-0805">Transcription regulation</keyword>
<dbReference type="Gene3D" id="6.20.210.20">
    <property type="entry name" value="THAP domain"/>
    <property type="match status" value="1"/>
</dbReference>
<organism evidence="14">
    <name type="scientific">Rhipicephalus zambeziensis</name>
    <dbReference type="NCBI Taxonomy" id="60191"/>
    <lineage>
        <taxon>Eukaryota</taxon>
        <taxon>Metazoa</taxon>
        <taxon>Ecdysozoa</taxon>
        <taxon>Arthropoda</taxon>
        <taxon>Chelicerata</taxon>
        <taxon>Arachnida</taxon>
        <taxon>Acari</taxon>
        <taxon>Parasitiformes</taxon>
        <taxon>Ixodida</taxon>
        <taxon>Ixodoidea</taxon>
        <taxon>Ixodidae</taxon>
        <taxon>Rhipicephalinae</taxon>
        <taxon>Rhipicephalus</taxon>
        <taxon>Rhipicephalus</taxon>
    </lineage>
</organism>
<dbReference type="PANTHER" id="PTHR46600">
    <property type="entry name" value="THAP DOMAIN-CONTAINING"/>
    <property type="match status" value="1"/>
</dbReference>
<evidence type="ECO:0000256" key="3">
    <source>
        <dbReference type="ARBA" id="ARBA00022723"/>
    </source>
</evidence>
<keyword evidence="11" id="KW-0131">Cell cycle</keyword>
<evidence type="ECO:0000256" key="12">
    <source>
        <dbReference type="PROSITE-ProRule" id="PRU00309"/>
    </source>
</evidence>
<dbReference type="SMART" id="SM00980">
    <property type="entry name" value="THAP"/>
    <property type="match status" value="1"/>
</dbReference>
<reference evidence="14" key="1">
    <citation type="journal article" date="2017" name="Parasit. Vectors">
        <title>Sialotranscriptomics of Rhipicephalus zambeziensis reveals intricate expression profiles of secretory proteins and suggests tight temporal transcriptional regulation during blood-feeding.</title>
        <authorList>
            <person name="de Castro M.H."/>
            <person name="de Klerk D."/>
            <person name="Pienaar R."/>
            <person name="Rees D.J.G."/>
            <person name="Mans B.J."/>
        </authorList>
    </citation>
    <scope>NUCLEOTIDE SEQUENCE</scope>
    <source>
        <tissue evidence="14">Salivary glands</tissue>
    </source>
</reference>
<evidence type="ECO:0000256" key="2">
    <source>
        <dbReference type="ARBA" id="ARBA00006177"/>
    </source>
</evidence>
<evidence type="ECO:0000256" key="7">
    <source>
        <dbReference type="ARBA" id="ARBA00023054"/>
    </source>
</evidence>
<dbReference type="GO" id="GO:0043565">
    <property type="term" value="F:sequence-specific DNA binding"/>
    <property type="evidence" value="ECO:0007669"/>
    <property type="project" value="InterPro"/>
</dbReference>
<evidence type="ECO:0000256" key="6">
    <source>
        <dbReference type="ARBA" id="ARBA00023015"/>
    </source>
</evidence>